<dbReference type="NCBIfam" id="NF005482">
    <property type="entry name" value="PRK07085.1"/>
    <property type="match status" value="1"/>
</dbReference>
<dbReference type="PANTHER" id="PTHR43650:SF1">
    <property type="entry name" value="PYROPHOSPHATE--FRUCTOSE 6-PHOSPHATE 1-PHOSPHOTRANSFERASE SUBUNIT BETA 2"/>
    <property type="match status" value="1"/>
</dbReference>
<dbReference type="SUPFAM" id="SSF53784">
    <property type="entry name" value="Phosphofructokinase"/>
    <property type="match status" value="1"/>
</dbReference>
<evidence type="ECO:0000256" key="6">
    <source>
        <dbReference type="ARBA" id="ARBA00022777"/>
    </source>
</evidence>
<evidence type="ECO:0000256" key="2">
    <source>
        <dbReference type="ARBA" id="ARBA00003138"/>
    </source>
</evidence>
<dbReference type="HAMAP" id="MF_01980">
    <property type="entry name" value="Phosphofructokinase_II_Long"/>
    <property type="match status" value="1"/>
</dbReference>
<evidence type="ECO:0000256" key="10">
    <source>
        <dbReference type="HAMAP-Rule" id="MF_03185"/>
    </source>
</evidence>
<keyword evidence="3 10" id="KW-0963">Cytoplasm</keyword>
<comment type="caution">
    <text evidence="10">Lacks conserved residue(s) required for the propagation of feature annotation.</text>
</comment>
<proteinExistence type="inferred from homology"/>
<dbReference type="PRINTS" id="PR00476">
    <property type="entry name" value="PHFRCTKINASE"/>
</dbReference>
<dbReference type="UniPathway" id="UPA00109">
    <property type="reaction ID" value="UER00182"/>
</dbReference>
<dbReference type="InterPro" id="IPR011183">
    <property type="entry name" value="PfpB_PPi_PFK"/>
</dbReference>
<feature type="binding site" evidence="10">
    <location>
        <position position="204"/>
    </location>
    <ligand>
        <name>Mg(2+)</name>
        <dbReference type="ChEBI" id="CHEBI:18420"/>
        <note>catalytic</note>
    </ligand>
</feature>
<accession>A0A7J7IFB9</accession>
<feature type="binding site" evidence="10">
    <location>
        <position position="340"/>
    </location>
    <ligand>
        <name>substrate</name>
    </ligand>
</feature>
<dbReference type="AlphaFoldDB" id="A0A7J7IFB9"/>
<feature type="binding site" evidence="10">
    <location>
        <begin position="475"/>
        <end position="478"/>
    </location>
    <ligand>
        <name>substrate</name>
    </ligand>
</feature>
<feature type="site" description="Important for catalytic activity; stabilizes the transition state when the phosphoryl donor is PPi" evidence="10">
    <location>
        <position position="231"/>
    </location>
</feature>
<dbReference type="InterPro" id="IPR022953">
    <property type="entry name" value="ATP_PFK"/>
</dbReference>
<keyword evidence="8 10" id="KW-0324">Glycolysis</keyword>
<comment type="catalytic activity">
    <reaction evidence="9 10">
        <text>beta-D-fructose 6-phosphate + diphosphate = beta-D-fructose 1,6-bisphosphate + phosphate + H(+)</text>
        <dbReference type="Rhea" id="RHEA:13613"/>
        <dbReference type="ChEBI" id="CHEBI:15378"/>
        <dbReference type="ChEBI" id="CHEBI:32966"/>
        <dbReference type="ChEBI" id="CHEBI:33019"/>
        <dbReference type="ChEBI" id="CHEBI:43474"/>
        <dbReference type="ChEBI" id="CHEBI:57634"/>
        <dbReference type="EC" id="2.7.1.90"/>
    </reaction>
</comment>
<evidence type="ECO:0000313" key="13">
    <source>
        <dbReference type="Proteomes" id="UP000530660"/>
    </source>
</evidence>
<dbReference type="Gene3D" id="3.40.50.460">
    <property type="entry name" value="Phosphofructokinase domain"/>
    <property type="match status" value="1"/>
</dbReference>
<comment type="pathway">
    <text evidence="10">Carbohydrate degradation; glycolysis; D-glyceraldehyde 3-phosphate and glycerone phosphate from D-glucose: step 3/4.</text>
</comment>
<reference evidence="12 13" key="1">
    <citation type="journal article" date="2020" name="J. Phycol.">
        <title>Comparative genome analysis reveals Cyanidiococcus gen. nov., a new extremophilic red algal genus sister to Cyanidioschyzon (Cyanidioschyzonaceae, Rhodophyta).</title>
        <authorList>
            <person name="Liu S.-L."/>
            <person name="Chiang Y.-R."/>
            <person name="Yoon H.S."/>
            <person name="Fu H.-Y."/>
        </authorList>
    </citation>
    <scope>NUCLEOTIDE SEQUENCE [LARGE SCALE GENOMIC DNA]</scope>
    <source>
        <strain evidence="12 13">THAL066</strain>
    </source>
</reference>
<dbReference type="Proteomes" id="UP000530660">
    <property type="component" value="Unassembled WGS sequence"/>
</dbReference>
<dbReference type="Gene3D" id="1.10.10.480">
    <property type="entry name" value="Phosphofructokinase, domain 3"/>
    <property type="match status" value="1"/>
</dbReference>
<comment type="function">
    <text evidence="2 10">Catalyzes the phosphorylation of D-fructose 6-phosphate, the first committing step of glycolysis. Uses inorganic phosphate (PPi) as phosphoryl donor instead of ATP like common ATP-dependent phosphofructokinases (ATP-PFKs), which renders the reaction reversible, and can thus function both in glycolysis and gluconeogenesis. Consistently, PPi-PFK can replace the enzymes of both the forward (ATP-PFK) and reverse (fructose-bisphosphatase (FBPase)) reactions.</text>
</comment>
<dbReference type="GO" id="GO:0046872">
    <property type="term" value="F:metal ion binding"/>
    <property type="evidence" value="ECO:0007669"/>
    <property type="project" value="UniProtKB-KW"/>
</dbReference>
<comment type="subcellular location">
    <subcellularLocation>
        <location evidence="10">Cytoplasm</location>
    </subcellularLocation>
</comment>
<dbReference type="GO" id="GO:0009749">
    <property type="term" value="P:response to glucose"/>
    <property type="evidence" value="ECO:0007669"/>
    <property type="project" value="TreeGrafter"/>
</dbReference>
<feature type="active site" description="Proton acceptor" evidence="10">
    <location>
        <position position="234"/>
    </location>
</feature>
<feature type="site" description="Important for catalytic activity and substrate specificity; stabilizes the transition state when the phosphoryl donor is PPi; prevents ATP from binding by mimicking the alpha-phosphate group of ATP" evidence="10">
    <location>
        <position position="205"/>
    </location>
</feature>
<protein>
    <recommendedName>
        <fullName evidence="10">Pyrophosphate--fructose 6-phosphate 1-phosphotransferase</fullName>
        <ecNumber evidence="10">2.7.1.90</ecNumber>
    </recommendedName>
    <alternativeName>
        <fullName evidence="10">6-phosphofructokinase, pyrophosphate dependent</fullName>
    </alternativeName>
    <alternativeName>
        <fullName evidence="10">PPi-dependent phosphofructokinase</fullName>
        <shortName evidence="10">PPi-PFK</shortName>
    </alternativeName>
    <alternativeName>
        <fullName evidence="10">Pyrophosphate-dependent 6-phosphofructose-1-kinase</fullName>
    </alternativeName>
</protein>
<dbReference type="GO" id="GO:0047334">
    <property type="term" value="F:diphosphate-fructose-6-phosphate 1-phosphotransferase activity"/>
    <property type="evidence" value="ECO:0007669"/>
    <property type="project" value="UniProtKB-EC"/>
</dbReference>
<name>A0A7J7IFB9_9RHOD</name>
<comment type="activity regulation">
    <text evidence="10">Non-allosteric.</text>
</comment>
<comment type="subunit">
    <text evidence="10">Homodimer or monomer.</text>
</comment>
<evidence type="ECO:0000256" key="9">
    <source>
        <dbReference type="ARBA" id="ARBA00048072"/>
    </source>
</evidence>
<dbReference type="InterPro" id="IPR000023">
    <property type="entry name" value="Phosphofructokinase_dom"/>
</dbReference>
<evidence type="ECO:0000256" key="5">
    <source>
        <dbReference type="ARBA" id="ARBA00022723"/>
    </source>
</evidence>
<evidence type="ECO:0000256" key="3">
    <source>
        <dbReference type="ARBA" id="ARBA00022490"/>
    </source>
</evidence>
<comment type="similarity">
    <text evidence="10">Belongs to the phosphofructokinase type A (PFKA) family. PPi-dependent PFK group II subfamily. Clade 'Long' sub-subfamily.</text>
</comment>
<gene>
    <name evidence="12" type="ORF">F1559_000748</name>
</gene>
<evidence type="ECO:0000256" key="4">
    <source>
        <dbReference type="ARBA" id="ARBA00022679"/>
    </source>
</evidence>
<comment type="caution">
    <text evidence="12">The sequence shown here is derived from an EMBL/GenBank/DDBJ whole genome shotgun (WGS) entry which is preliminary data.</text>
</comment>
<evidence type="ECO:0000313" key="12">
    <source>
        <dbReference type="EMBL" id="KAF6001420.1"/>
    </source>
</evidence>
<comment type="cofactor">
    <cofactor evidence="1 10">
        <name>Mg(2+)</name>
        <dbReference type="ChEBI" id="CHEBI:18420"/>
    </cofactor>
</comment>
<dbReference type="NCBIfam" id="TIGR02477">
    <property type="entry name" value="PFKA_PPi"/>
    <property type="match status" value="1"/>
</dbReference>
<dbReference type="GO" id="GO:0005524">
    <property type="term" value="F:ATP binding"/>
    <property type="evidence" value="ECO:0007669"/>
    <property type="project" value="InterPro"/>
</dbReference>
<dbReference type="GO" id="GO:0006002">
    <property type="term" value="P:fructose 6-phosphate metabolic process"/>
    <property type="evidence" value="ECO:0007669"/>
    <property type="project" value="InterPro"/>
</dbReference>
<dbReference type="PANTHER" id="PTHR43650">
    <property type="entry name" value="PYROPHOSPHATE--FRUCTOSE 6-PHOSPHATE 1-PHOSPHOTRANSFERASE"/>
    <property type="match status" value="1"/>
</dbReference>
<feature type="domain" description="Phosphofructokinase" evidence="11">
    <location>
        <begin position="102"/>
        <end position="362"/>
    </location>
</feature>
<dbReference type="EC" id="2.7.1.90" evidence="10"/>
<keyword evidence="13" id="KW-1185">Reference proteome</keyword>
<evidence type="ECO:0000259" key="11">
    <source>
        <dbReference type="Pfam" id="PF00365"/>
    </source>
</evidence>
<dbReference type="EMBL" id="VWRR01000014">
    <property type="protein sequence ID" value="KAF6001420.1"/>
    <property type="molecule type" value="Genomic_DNA"/>
</dbReference>
<feature type="binding site" evidence="10">
    <location>
        <position position="110"/>
    </location>
    <ligand>
        <name>diphosphate</name>
        <dbReference type="ChEBI" id="CHEBI:33019"/>
    </ligand>
</feature>
<feature type="binding site" evidence="10">
    <location>
        <begin position="279"/>
        <end position="281"/>
    </location>
    <ligand>
        <name>substrate</name>
    </ligand>
</feature>
<dbReference type="GO" id="GO:0003872">
    <property type="term" value="F:6-phosphofructokinase activity"/>
    <property type="evidence" value="ECO:0007669"/>
    <property type="project" value="UniProtKB-UniRule"/>
</dbReference>
<evidence type="ECO:0000256" key="1">
    <source>
        <dbReference type="ARBA" id="ARBA00001946"/>
    </source>
</evidence>
<feature type="binding site" evidence="10">
    <location>
        <begin position="232"/>
        <end position="234"/>
    </location>
    <ligand>
        <name>substrate</name>
    </ligand>
</feature>
<keyword evidence="5 10" id="KW-0479">Metal-binding</keyword>
<dbReference type="InterPro" id="IPR035966">
    <property type="entry name" value="PKF_sf"/>
</dbReference>
<evidence type="ECO:0000256" key="7">
    <source>
        <dbReference type="ARBA" id="ARBA00022842"/>
    </source>
</evidence>
<sequence>MPLTLATLPFEKEKDVVDSSRKILGIRLEKHTPLALERLLYRPRCPPVLRGAFTVHRASAPLKAIDDDKQISAMFPHVHHKPMVEIGFHDGEGPVTIGKPLRVGILFSGGPASGGHNVVAGLYDFLATRNVSSALFGFLGGPSGLIEGKYKDITEENLFRFRNQGGFHLLGSGRTKIETQEQLAAAFSTCERLNLDGLVIVGGDDSNTNACVLAEYIAKKRGKTCVIGVPKTIDGDLRNAYIEASFGFDTACKLYAELVSNLAFDAVSAQKVYHFCRLMGRSASHITLEVALQTHPNMAIISEEVAAHKQTLPMVVDMIADLVCERSALGKNHGVIILPEGLVEFMPDIKSLINELNEVLAQKASVNGTAADASSMGMAEEADEANALGDVDESVRVIREIARKLSKESADLLGALPPAFAVQLCMDRDPHGNVQVSKIESERLLAEMVEKELEKRKQEGTFRGKFSAVTHFLGYEGRCGLPSNFDCNYCYVLGIVAGGLIENGHTGYLARAIGLTQAPELWRVGGVPLTAMMRMERRKGHDTPVISKSVVDMAGPVFQTFKKDRQNWSLSDEFRIVGPMQFYGDGADALTFTMEISE</sequence>
<dbReference type="GO" id="GO:0005829">
    <property type="term" value="C:cytosol"/>
    <property type="evidence" value="ECO:0007669"/>
    <property type="project" value="TreeGrafter"/>
</dbReference>
<dbReference type="OrthoDB" id="537915at2759"/>
<keyword evidence="6 10" id="KW-0418">Kinase</keyword>
<organism evidence="12 13">
    <name type="scientific">Cyanidiococcus yangmingshanensis</name>
    <dbReference type="NCBI Taxonomy" id="2690220"/>
    <lineage>
        <taxon>Eukaryota</taxon>
        <taxon>Rhodophyta</taxon>
        <taxon>Bangiophyceae</taxon>
        <taxon>Cyanidiales</taxon>
        <taxon>Cyanidiaceae</taxon>
        <taxon>Cyanidiococcus</taxon>
    </lineage>
</organism>
<dbReference type="Gene3D" id="3.40.50.450">
    <property type="match status" value="1"/>
</dbReference>
<dbReference type="Pfam" id="PF00365">
    <property type="entry name" value="PFK"/>
    <property type="match status" value="1"/>
</dbReference>
<keyword evidence="7 10" id="KW-0460">Magnesium</keyword>
<keyword evidence="4 10" id="KW-0808">Transferase</keyword>
<evidence type="ECO:0000256" key="8">
    <source>
        <dbReference type="ARBA" id="ARBA00023152"/>
    </source>
</evidence>